<organism evidence="1 2">
    <name type="scientific">Burkholderia contaminans</name>
    <dbReference type="NCBI Taxonomy" id="488447"/>
    <lineage>
        <taxon>Bacteria</taxon>
        <taxon>Pseudomonadati</taxon>
        <taxon>Pseudomonadota</taxon>
        <taxon>Betaproteobacteria</taxon>
        <taxon>Burkholderiales</taxon>
        <taxon>Burkholderiaceae</taxon>
        <taxon>Burkholderia</taxon>
        <taxon>Burkholderia cepacia complex</taxon>
    </lineage>
</organism>
<gene>
    <name evidence="1" type="ORF">BCO71033_06740</name>
</gene>
<accession>A0A6P3BUE9</accession>
<evidence type="ECO:0000313" key="1">
    <source>
        <dbReference type="EMBL" id="VWD62323.1"/>
    </source>
</evidence>
<dbReference type="AlphaFoldDB" id="A0A6P3BUE9"/>
<dbReference type="EMBL" id="CABVQS010000042">
    <property type="protein sequence ID" value="VWD62323.1"/>
    <property type="molecule type" value="Genomic_DNA"/>
</dbReference>
<evidence type="ECO:0000313" key="2">
    <source>
        <dbReference type="Proteomes" id="UP000494109"/>
    </source>
</evidence>
<reference evidence="1 2" key="1">
    <citation type="submission" date="2019-09" db="EMBL/GenBank/DDBJ databases">
        <authorList>
            <person name="Depoorter E."/>
        </authorList>
    </citation>
    <scope>NUCLEOTIDE SEQUENCE [LARGE SCALE GENOMIC DNA]</scope>
    <source>
        <strain evidence="1">R-71033</strain>
    </source>
</reference>
<dbReference type="RefSeq" id="WP_174948151.1">
    <property type="nucleotide sequence ID" value="NZ_CABVQS010000042.1"/>
</dbReference>
<name>A0A6P3BUE9_9BURK</name>
<sequence>MSKQEQFLWAVQTIVLANAINLSLEPEDAITQRHIFSATGTMGTLGDALYASERIPENLSAIDAANDFCGYMLSNLRENGDKVPSWFARS</sequence>
<dbReference type="Proteomes" id="UP000494109">
    <property type="component" value="Unassembled WGS sequence"/>
</dbReference>
<protein>
    <submittedName>
        <fullName evidence="1">Uncharacterized protein</fullName>
    </submittedName>
</protein>
<proteinExistence type="predicted"/>